<dbReference type="Proteomes" id="UP000247233">
    <property type="component" value="Unassembled WGS sequence"/>
</dbReference>
<protein>
    <submittedName>
        <fullName evidence="2">Uncharacterized protein</fullName>
    </submittedName>
</protein>
<feature type="compositionally biased region" description="Polar residues" evidence="1">
    <location>
        <begin position="92"/>
        <end position="102"/>
    </location>
</feature>
<reference evidence="2 3" key="1">
    <citation type="submission" date="2016-12" db="EMBL/GenBank/DDBJ databases">
        <title>The genomes of Aspergillus section Nigri reveals drivers in fungal speciation.</title>
        <authorList>
            <consortium name="DOE Joint Genome Institute"/>
            <person name="Vesth T.C."/>
            <person name="Nybo J."/>
            <person name="Theobald S."/>
            <person name="Brandl J."/>
            <person name="Frisvad J.C."/>
            <person name="Nielsen K.F."/>
            <person name="Lyhne E.K."/>
            <person name="Kogle M.E."/>
            <person name="Kuo A."/>
            <person name="Riley R."/>
            <person name="Clum A."/>
            <person name="Nolan M."/>
            <person name="Lipzen A."/>
            <person name="Salamov A."/>
            <person name="Henrissat B."/>
            <person name="Wiebenga A."/>
            <person name="De Vries R.P."/>
            <person name="Grigoriev I.V."/>
            <person name="Mortensen U.H."/>
            <person name="Andersen M.R."/>
            <person name="Baker S.E."/>
        </authorList>
    </citation>
    <scope>NUCLEOTIDE SEQUENCE [LARGE SCALE GENOMIC DNA]</scope>
    <source>
        <strain evidence="2 3">CBS 117.55</strain>
    </source>
</reference>
<name>A0A317VZF2_9EURO</name>
<evidence type="ECO:0000256" key="1">
    <source>
        <dbReference type="SAM" id="MobiDB-lite"/>
    </source>
</evidence>
<sequence length="111" mass="12318">MLCALCAARTAATTTTHAGLKAYRTVPYQAFRLPLRSQNSKLGRINARDLRRRSSFRGPFFRPSFRPLALSSLLLPVLIYKWDVIPLSVESVSRASRQTSPLNLLRSAGSG</sequence>
<evidence type="ECO:0000313" key="2">
    <source>
        <dbReference type="EMBL" id="PWY78318.1"/>
    </source>
</evidence>
<organism evidence="2 3">
    <name type="scientific">Aspergillus heteromorphus CBS 117.55</name>
    <dbReference type="NCBI Taxonomy" id="1448321"/>
    <lineage>
        <taxon>Eukaryota</taxon>
        <taxon>Fungi</taxon>
        <taxon>Dikarya</taxon>
        <taxon>Ascomycota</taxon>
        <taxon>Pezizomycotina</taxon>
        <taxon>Eurotiomycetes</taxon>
        <taxon>Eurotiomycetidae</taxon>
        <taxon>Eurotiales</taxon>
        <taxon>Aspergillaceae</taxon>
        <taxon>Aspergillus</taxon>
        <taxon>Aspergillus subgen. Circumdati</taxon>
    </lineage>
</organism>
<dbReference type="VEuPathDB" id="FungiDB:BO70DRAFT_61918"/>
<comment type="caution">
    <text evidence="2">The sequence shown here is derived from an EMBL/GenBank/DDBJ whole genome shotgun (WGS) entry which is preliminary data.</text>
</comment>
<dbReference type="RefSeq" id="XP_025398259.1">
    <property type="nucleotide sequence ID" value="XM_025548594.1"/>
</dbReference>
<accession>A0A317VZF2</accession>
<evidence type="ECO:0000313" key="3">
    <source>
        <dbReference type="Proteomes" id="UP000247233"/>
    </source>
</evidence>
<keyword evidence="3" id="KW-1185">Reference proteome</keyword>
<feature type="region of interest" description="Disordered" evidence="1">
    <location>
        <begin position="92"/>
        <end position="111"/>
    </location>
</feature>
<dbReference type="EMBL" id="MSFL01000017">
    <property type="protein sequence ID" value="PWY78318.1"/>
    <property type="molecule type" value="Genomic_DNA"/>
</dbReference>
<proteinExistence type="predicted"/>
<dbReference type="AlphaFoldDB" id="A0A317VZF2"/>
<gene>
    <name evidence="2" type="ORF">BO70DRAFT_61918</name>
</gene>
<dbReference type="GeneID" id="37070831"/>